<evidence type="ECO:0000256" key="3">
    <source>
        <dbReference type="ARBA" id="ARBA00022729"/>
    </source>
</evidence>
<evidence type="ECO:0000256" key="4">
    <source>
        <dbReference type="ARBA" id="ARBA00022801"/>
    </source>
</evidence>
<evidence type="ECO:0000259" key="10">
    <source>
        <dbReference type="Pfam" id="PF00082"/>
    </source>
</evidence>
<dbReference type="Proteomes" id="UP000510686">
    <property type="component" value="Chromosome 5"/>
</dbReference>
<feature type="active site" description="Charge relay system" evidence="6">
    <location>
        <position position="197"/>
    </location>
</feature>
<sequence>MVRLSASALACLAAATVSFSTSAVVHAQEIAQNAVAGAFLLECDSQSLKPLIKTVQEQGGEIRREFNSEVFYGFSAQLSNASVAGDELRHMPGVKKVWQVQVSKHQESPPAESQATPESAHQRRQVKSPWNHVMTQIDKLHAAGFTGSGIQIAVVDTGVDYTHPALGGCFGKGCRVALGDNFAKDGKDNDPMDCSGHGTAVAGIVAGSDANYLGVAPNATLAGYRVLDCSATMEEDGLIAGWVKAYQDGAQIIVSSAGWPGAAWATRPAAAVVSRIVDSGVPCIVGLGNDNNSGLFNTLNPSSGRGVTSVNAFARAPGAIDGHVTDAPVAQFSTFGPNWDLEIKPTVGAPGDDVPGIKMGGGYEDITGTSFAGPLVAGILALVAQVRGTFDPVLLNSLLTTTAVPQGKYYSVAQQGGGLARAWDAAHATTLIEPGSLSFNDTLHRADSRSLRITNTARVKVTYHLDTLAAKTIYTLENGGGRVQHLDRPVDESADVKLSRRLLVLGPGESASVDVSATDPKGLDPERLPVWSGCISIQSSHGGSSKCSNSSSVLTVPYLGVSGSMKEHQVLQPHGVVLSTLLDNGRDQVHTGGHRVDYESKNDGSVSIDLPVRITPVLGTRLVRAEVVPLSPRKWLAARLADKNLKLDAFSLEALAHAYATRKTWSGRLESGDYIPAGEYRLAVRALRLFGDAAVASDWDLSEDVSFEIIRPAGRKACERYESSKGAVPADALFTSLEECLQVHGDKVVDAPWVPAPQDKALRDRCANGELTDELCGTYELCRKHKDIELLSDVKSPFTSLSSCIKSHKTFPFKPLDYSRIQECMANQDDKSICGTDLWCNLHFGSPQPTDEYGSSEECRWAHGNYL</sequence>
<comment type="similarity">
    <text evidence="1 6 7">Belongs to the peptidase S8 family.</text>
</comment>
<evidence type="ECO:0000256" key="9">
    <source>
        <dbReference type="SAM" id="SignalP"/>
    </source>
</evidence>
<keyword evidence="2 6" id="KW-0645">Protease</keyword>
<dbReference type="GO" id="GO:0006508">
    <property type="term" value="P:proteolysis"/>
    <property type="evidence" value="ECO:0007669"/>
    <property type="project" value="UniProtKB-KW"/>
</dbReference>
<dbReference type="PROSITE" id="PS51892">
    <property type="entry name" value="SUBTILASE"/>
    <property type="match status" value="1"/>
</dbReference>
<dbReference type="InterPro" id="IPR022398">
    <property type="entry name" value="Peptidase_S8_His-AS"/>
</dbReference>
<keyword evidence="13" id="KW-1185">Reference proteome</keyword>
<evidence type="ECO:0000256" key="1">
    <source>
        <dbReference type="ARBA" id="ARBA00011073"/>
    </source>
</evidence>
<dbReference type="Pfam" id="PF06280">
    <property type="entry name" value="fn3_5"/>
    <property type="match status" value="1"/>
</dbReference>
<dbReference type="CDD" id="cd07489">
    <property type="entry name" value="Peptidases_S8_5"/>
    <property type="match status" value="1"/>
</dbReference>
<dbReference type="PROSITE" id="PS00137">
    <property type="entry name" value="SUBTILASE_HIS"/>
    <property type="match status" value="1"/>
</dbReference>
<feature type="active site" description="Charge relay system" evidence="6">
    <location>
        <position position="156"/>
    </location>
</feature>
<dbReference type="GeneID" id="26243595"/>
<evidence type="ECO:0000256" key="7">
    <source>
        <dbReference type="RuleBase" id="RU003355"/>
    </source>
</evidence>
<feature type="region of interest" description="Disordered" evidence="8">
    <location>
        <begin position="103"/>
        <end position="124"/>
    </location>
</feature>
<evidence type="ECO:0000256" key="5">
    <source>
        <dbReference type="ARBA" id="ARBA00022825"/>
    </source>
</evidence>
<evidence type="ECO:0000256" key="8">
    <source>
        <dbReference type="SAM" id="MobiDB-lite"/>
    </source>
</evidence>
<evidence type="ECO:0000256" key="2">
    <source>
        <dbReference type="ARBA" id="ARBA00022670"/>
    </source>
</evidence>
<dbReference type="OrthoDB" id="10256524at2759"/>
<evidence type="ECO:0000313" key="13">
    <source>
        <dbReference type="Proteomes" id="UP000510686"/>
    </source>
</evidence>
<evidence type="ECO:0000259" key="11">
    <source>
        <dbReference type="Pfam" id="PF06280"/>
    </source>
</evidence>
<organism evidence="12 13">
    <name type="scientific">Metarhizium brunneum</name>
    <dbReference type="NCBI Taxonomy" id="500148"/>
    <lineage>
        <taxon>Eukaryota</taxon>
        <taxon>Fungi</taxon>
        <taxon>Dikarya</taxon>
        <taxon>Ascomycota</taxon>
        <taxon>Pezizomycotina</taxon>
        <taxon>Sordariomycetes</taxon>
        <taxon>Hypocreomycetidae</taxon>
        <taxon>Hypocreales</taxon>
        <taxon>Clavicipitaceae</taxon>
        <taxon>Metarhizium</taxon>
    </lineage>
</organism>
<feature type="signal peptide" evidence="9">
    <location>
        <begin position="1"/>
        <end position="27"/>
    </location>
</feature>
<dbReference type="PANTHER" id="PTHR43806">
    <property type="entry name" value="PEPTIDASE S8"/>
    <property type="match status" value="1"/>
</dbReference>
<dbReference type="PANTHER" id="PTHR43806:SF66">
    <property type="entry name" value="SERIN ENDOPEPTIDASE"/>
    <property type="match status" value="1"/>
</dbReference>
<dbReference type="PRINTS" id="PR00723">
    <property type="entry name" value="SUBTILISIN"/>
</dbReference>
<dbReference type="InterPro" id="IPR036852">
    <property type="entry name" value="Peptidase_S8/S53_dom_sf"/>
</dbReference>
<feature type="active site" description="Charge relay system" evidence="6">
    <location>
        <position position="370"/>
    </location>
</feature>
<dbReference type="PROSITE" id="PS00136">
    <property type="entry name" value="SUBTILASE_ASP"/>
    <property type="match status" value="1"/>
</dbReference>
<keyword evidence="5 6" id="KW-0720">Serine protease</keyword>
<dbReference type="GO" id="GO:0016020">
    <property type="term" value="C:membrane"/>
    <property type="evidence" value="ECO:0007669"/>
    <property type="project" value="InterPro"/>
</dbReference>
<dbReference type="GO" id="GO:0004252">
    <property type="term" value="F:serine-type endopeptidase activity"/>
    <property type="evidence" value="ECO:0007669"/>
    <property type="project" value="UniProtKB-UniRule"/>
</dbReference>
<dbReference type="InterPro" id="IPR000209">
    <property type="entry name" value="Peptidase_S8/S53_dom"/>
</dbReference>
<dbReference type="InterPro" id="IPR037045">
    <property type="entry name" value="S8pro/Inhibitor_I9_sf"/>
</dbReference>
<dbReference type="Gene3D" id="3.30.70.80">
    <property type="entry name" value="Peptidase S8 propeptide/proteinase inhibitor I9"/>
    <property type="match status" value="1"/>
</dbReference>
<reference evidence="12 13" key="1">
    <citation type="submission" date="2020-07" db="EMBL/GenBank/DDBJ databases">
        <title>Telomere length de novo assembly of all 7 chromosomes of the fungus, Metarhizium brunneum, using a novel assembly pipeline.</title>
        <authorList>
            <person name="Saud z."/>
            <person name="Kortsinoglou A."/>
            <person name="Kouvelis V.N."/>
            <person name="Butt T.M."/>
        </authorList>
    </citation>
    <scope>NUCLEOTIDE SEQUENCE [LARGE SCALE GENOMIC DNA]</scope>
    <source>
        <strain evidence="12 13">4556</strain>
    </source>
</reference>
<evidence type="ECO:0000256" key="6">
    <source>
        <dbReference type="PROSITE-ProRule" id="PRU01240"/>
    </source>
</evidence>
<name>A0A7D5Z9A9_9HYPO</name>
<dbReference type="AlphaFoldDB" id="A0A7D5Z9A9"/>
<keyword evidence="4 6" id="KW-0378">Hydrolase</keyword>
<dbReference type="Pfam" id="PF00082">
    <property type="entry name" value="Peptidase_S8"/>
    <property type="match status" value="1"/>
</dbReference>
<dbReference type="InterPro" id="IPR023828">
    <property type="entry name" value="Peptidase_S8_Ser-AS"/>
</dbReference>
<dbReference type="InterPro" id="IPR010435">
    <property type="entry name" value="C5a/SBT2-like_Fn3"/>
</dbReference>
<proteinExistence type="inferred from homology"/>
<gene>
    <name evidence="12" type="primary">aprN_1</name>
    <name evidence="12" type="ORF">G6M90_00g081830</name>
</gene>
<keyword evidence="3 9" id="KW-0732">Signal</keyword>
<dbReference type="RefSeq" id="XP_014543418.1">
    <property type="nucleotide sequence ID" value="XM_014687932.1"/>
</dbReference>
<dbReference type="PROSITE" id="PS00138">
    <property type="entry name" value="SUBTILASE_SER"/>
    <property type="match status" value="1"/>
</dbReference>
<dbReference type="InterPro" id="IPR023827">
    <property type="entry name" value="Peptidase_S8_Asp-AS"/>
</dbReference>
<dbReference type="SUPFAM" id="SSF52743">
    <property type="entry name" value="Subtilisin-like"/>
    <property type="match status" value="1"/>
</dbReference>
<dbReference type="InterPro" id="IPR015500">
    <property type="entry name" value="Peptidase_S8_subtilisin-rel"/>
</dbReference>
<accession>A0A7D5Z9A9</accession>
<dbReference type="InterPro" id="IPR034187">
    <property type="entry name" value="Peptidases_S8_5"/>
</dbReference>
<dbReference type="InterPro" id="IPR050131">
    <property type="entry name" value="Peptidase_S8_subtilisin-like"/>
</dbReference>
<feature type="domain" description="C5a peptidase/Subtilisin-like protease SBT2-like Fn3-like" evidence="11">
    <location>
        <begin position="438"/>
        <end position="559"/>
    </location>
</feature>
<dbReference type="EMBL" id="CP058936">
    <property type="protein sequence ID" value="QLI72166.1"/>
    <property type="molecule type" value="Genomic_DNA"/>
</dbReference>
<dbReference type="Gene3D" id="3.40.50.200">
    <property type="entry name" value="Peptidase S8/S53 domain"/>
    <property type="match status" value="1"/>
</dbReference>
<dbReference type="KEGG" id="mbrn:26243595"/>
<feature type="chain" id="PRO_5028819086" evidence="9">
    <location>
        <begin position="28"/>
        <end position="867"/>
    </location>
</feature>
<evidence type="ECO:0000313" key="12">
    <source>
        <dbReference type="EMBL" id="QLI72166.1"/>
    </source>
</evidence>
<feature type="domain" description="Peptidase S8/S53" evidence="10">
    <location>
        <begin position="147"/>
        <end position="408"/>
    </location>
</feature>
<protein>
    <submittedName>
        <fullName evidence="12">Subtilisin NAT</fullName>
    </submittedName>
</protein>